<dbReference type="Proteomes" id="UP000708576">
    <property type="component" value="Unassembled WGS sequence"/>
</dbReference>
<evidence type="ECO:0008006" key="4">
    <source>
        <dbReference type="Google" id="ProtNLM"/>
    </source>
</evidence>
<evidence type="ECO:0000256" key="1">
    <source>
        <dbReference type="SAM" id="SignalP"/>
    </source>
</evidence>
<organism evidence="2 3">
    <name type="scientific">Carboxylicivirga linearis</name>
    <dbReference type="NCBI Taxonomy" id="1628157"/>
    <lineage>
        <taxon>Bacteria</taxon>
        <taxon>Pseudomonadati</taxon>
        <taxon>Bacteroidota</taxon>
        <taxon>Bacteroidia</taxon>
        <taxon>Marinilabiliales</taxon>
        <taxon>Marinilabiliaceae</taxon>
        <taxon>Carboxylicivirga</taxon>
    </lineage>
</organism>
<keyword evidence="1" id="KW-0732">Signal</keyword>
<evidence type="ECO:0000313" key="2">
    <source>
        <dbReference type="EMBL" id="MBS2098355.1"/>
    </source>
</evidence>
<sequence length="185" mass="20587">MKNSKTTFQRATMHIIASLFLLTSMFLNQSCAVIAGGSRYYANVVVEGHPNAKISYDGQTKGYGNTTVKLMRKDANNLTFTISEEGCPTVDKTFTERKFRGWAFVGTLVTWTGLSINGGPWLPIPFGVIVDGATGAWWKPDENEVGISKVDYKNYNYNLQYKECDGVEQPENSVNDNFEDADTNL</sequence>
<keyword evidence="3" id="KW-1185">Reference proteome</keyword>
<name>A0ABS5JU04_9BACT</name>
<protein>
    <recommendedName>
        <fullName evidence="4">PEGA domain-containing protein</fullName>
    </recommendedName>
</protein>
<gene>
    <name evidence="2" type="ORF">KEM10_08690</name>
</gene>
<evidence type="ECO:0000313" key="3">
    <source>
        <dbReference type="Proteomes" id="UP000708576"/>
    </source>
</evidence>
<feature type="chain" id="PRO_5045364128" description="PEGA domain-containing protein" evidence="1">
    <location>
        <begin position="33"/>
        <end position="185"/>
    </location>
</feature>
<accession>A0ABS5JU04</accession>
<dbReference type="EMBL" id="JAGUCO010000004">
    <property type="protein sequence ID" value="MBS2098355.1"/>
    <property type="molecule type" value="Genomic_DNA"/>
</dbReference>
<feature type="signal peptide" evidence="1">
    <location>
        <begin position="1"/>
        <end position="32"/>
    </location>
</feature>
<dbReference type="RefSeq" id="WP_212215597.1">
    <property type="nucleotide sequence ID" value="NZ_JAGUCO010000004.1"/>
</dbReference>
<reference evidence="2 3" key="1">
    <citation type="journal article" date="2015" name="Int. J. Syst. Evol. Microbiol.">
        <title>Carboxylicivirga linearis sp. nov., isolated from a sea cucumber culture pond.</title>
        <authorList>
            <person name="Wang F.Q."/>
            <person name="Zhou Y.X."/>
            <person name="Lin X.Z."/>
            <person name="Chen G.J."/>
            <person name="Du Z.J."/>
        </authorList>
    </citation>
    <scope>NUCLEOTIDE SEQUENCE [LARGE SCALE GENOMIC DNA]</scope>
    <source>
        <strain evidence="2 3">FB218</strain>
    </source>
</reference>
<proteinExistence type="predicted"/>
<comment type="caution">
    <text evidence="2">The sequence shown here is derived from an EMBL/GenBank/DDBJ whole genome shotgun (WGS) entry which is preliminary data.</text>
</comment>